<feature type="transmembrane region" description="Helical" evidence="4">
    <location>
        <begin position="346"/>
        <end position="366"/>
    </location>
</feature>
<evidence type="ECO:0000256" key="3">
    <source>
        <dbReference type="PROSITE-ProRule" id="PRU00284"/>
    </source>
</evidence>
<evidence type="ECO:0008006" key="9">
    <source>
        <dbReference type="Google" id="ProtNLM"/>
    </source>
</evidence>
<dbReference type="Proteomes" id="UP000216998">
    <property type="component" value="Unassembled WGS sequence"/>
</dbReference>
<dbReference type="GO" id="GO:0007165">
    <property type="term" value="P:signal transduction"/>
    <property type="evidence" value="ECO:0007669"/>
    <property type="project" value="UniProtKB-KW"/>
</dbReference>
<dbReference type="OrthoDB" id="3289104at2"/>
<keyword evidence="4" id="KW-0472">Membrane</keyword>
<organism evidence="7 8">
    <name type="scientific">Niveispirillum lacus</name>
    <dbReference type="NCBI Taxonomy" id="1981099"/>
    <lineage>
        <taxon>Bacteria</taxon>
        <taxon>Pseudomonadati</taxon>
        <taxon>Pseudomonadota</taxon>
        <taxon>Alphaproteobacteria</taxon>
        <taxon>Rhodospirillales</taxon>
        <taxon>Azospirillaceae</taxon>
        <taxon>Niveispirillum</taxon>
    </lineage>
</organism>
<gene>
    <name evidence="7" type="ORF">CHU95_13990</name>
</gene>
<evidence type="ECO:0000256" key="4">
    <source>
        <dbReference type="SAM" id="Phobius"/>
    </source>
</evidence>
<dbReference type="EMBL" id="NOXU01000030">
    <property type="protein sequence ID" value="OYQ33502.1"/>
    <property type="molecule type" value="Genomic_DNA"/>
</dbReference>
<keyword evidence="8" id="KW-1185">Reference proteome</keyword>
<feature type="domain" description="Methyl-accepting transducer" evidence="5">
    <location>
        <begin position="454"/>
        <end position="690"/>
    </location>
</feature>
<dbReference type="SUPFAM" id="SSF58104">
    <property type="entry name" value="Methyl-accepting chemotaxis protein (MCP) signaling domain"/>
    <property type="match status" value="1"/>
</dbReference>
<comment type="caution">
    <text evidence="7">The sequence shown here is derived from an EMBL/GenBank/DDBJ whole genome shotgun (WGS) entry which is preliminary data.</text>
</comment>
<feature type="transmembrane region" description="Helical" evidence="4">
    <location>
        <begin position="73"/>
        <end position="94"/>
    </location>
</feature>
<dbReference type="InterPro" id="IPR032255">
    <property type="entry name" value="HBM"/>
</dbReference>
<proteinExistence type="inferred from homology"/>
<dbReference type="SMART" id="SM01358">
    <property type="entry name" value="HBM"/>
    <property type="match status" value="1"/>
</dbReference>
<sequence>MRGMSDLTLSSEETAGSHKKSLLSAVGPFHSVWLSRLSSGVGRVMARLPTGLLAGDRGEEGGWLARLSISTRIGFLVGAALLTVLLTAGVFLLGDTKRESATSRMTGLSSLAESTADLNRGMTALQLHLTRFLKERDPAAGEAFRSTLTEVEKAAAAVAAHPSVAEETETVSALAEKLSRLTAAFDSVDKATRDVGFTDEDGLRGQMMRSVAATEQELKKWPASMGAQLFIGMAEMRNAEKSFLMTGDDKYVGQHRKAFNEFSFFIPESQLDPQTKEALDTLSRQYRQDMVALASAVTAQGQAVKEFNAAFSETTPLLGRLFTYTKVGLTEAKAAESGIRIQTQRLTLIIGGVLVALFCGLSLLLVRSITAPLAQIEGAMEGLARGERLTFIPGTGRRDEIGDMARAIDVFRVNAEEMDRLKVEEQERERAHKQEMSDRLGGLAQALEQEMTRRVEAVLTEAAGIAAMAERMTGAATRTGEQSDGVAGAANDATGNVQAVAAATEQLATSSREIGRQVTAVADMVHEAVQRGAQTRAMVSQLADAAQNIGRAAQLIGDISGQTNLLALNATIEAARAGEAGRGFAVVAAEVKNLSNQTGTATEEITSQISAVQRATDRVIADIHQLHDVIARIDEIAGSISAAVTQQGSATESISASAAGAADGTMEVSDRIRSVAADASETRTLSQDLGQRATQVTAEMRALRERLAVILAESQRQVA</sequence>
<dbReference type="Pfam" id="PF00672">
    <property type="entry name" value="HAMP"/>
    <property type="match status" value="1"/>
</dbReference>
<keyword evidence="4" id="KW-1133">Transmembrane helix</keyword>
<feature type="domain" description="HAMP" evidence="6">
    <location>
        <begin position="367"/>
        <end position="420"/>
    </location>
</feature>
<evidence type="ECO:0000313" key="8">
    <source>
        <dbReference type="Proteomes" id="UP000216998"/>
    </source>
</evidence>
<dbReference type="InterPro" id="IPR003660">
    <property type="entry name" value="HAMP_dom"/>
</dbReference>
<name>A0A255YWB8_9PROT</name>
<dbReference type="PROSITE" id="PS50111">
    <property type="entry name" value="CHEMOTAXIS_TRANSDUC_2"/>
    <property type="match status" value="1"/>
</dbReference>
<evidence type="ECO:0000313" key="7">
    <source>
        <dbReference type="EMBL" id="OYQ33502.1"/>
    </source>
</evidence>
<dbReference type="SMART" id="SM00283">
    <property type="entry name" value="MA"/>
    <property type="match status" value="1"/>
</dbReference>
<reference evidence="7 8" key="1">
    <citation type="submission" date="2017-07" db="EMBL/GenBank/DDBJ databases">
        <title>Niveispirillum cyanobacteriorum sp. nov., isolated from cyanobacterial aggregates in a eutrophic lake.</title>
        <authorList>
            <person name="Cai H."/>
        </authorList>
    </citation>
    <scope>NUCLEOTIDE SEQUENCE [LARGE SCALE GENOMIC DNA]</scope>
    <source>
        <strain evidence="8">TH1-14</strain>
    </source>
</reference>
<keyword evidence="4" id="KW-0812">Transmembrane</keyword>
<accession>A0A255YWB8</accession>
<dbReference type="InterPro" id="IPR004089">
    <property type="entry name" value="MCPsignal_dom"/>
</dbReference>
<dbReference type="PANTHER" id="PTHR32089:SF112">
    <property type="entry name" value="LYSOZYME-LIKE PROTEIN-RELATED"/>
    <property type="match status" value="1"/>
</dbReference>
<evidence type="ECO:0000259" key="6">
    <source>
        <dbReference type="PROSITE" id="PS50885"/>
    </source>
</evidence>
<dbReference type="AlphaFoldDB" id="A0A255YWB8"/>
<dbReference type="PANTHER" id="PTHR32089">
    <property type="entry name" value="METHYL-ACCEPTING CHEMOTAXIS PROTEIN MCPB"/>
    <property type="match status" value="1"/>
</dbReference>
<dbReference type="GO" id="GO:0016020">
    <property type="term" value="C:membrane"/>
    <property type="evidence" value="ECO:0007669"/>
    <property type="project" value="InterPro"/>
</dbReference>
<dbReference type="PROSITE" id="PS50885">
    <property type="entry name" value="HAMP"/>
    <property type="match status" value="1"/>
</dbReference>
<dbReference type="SMART" id="SM00304">
    <property type="entry name" value="HAMP"/>
    <property type="match status" value="1"/>
</dbReference>
<protein>
    <recommendedName>
        <fullName evidence="9">Methyl-accepting chemotaxis protein</fullName>
    </recommendedName>
</protein>
<keyword evidence="1 3" id="KW-0807">Transducer</keyword>
<dbReference type="Gene3D" id="1.10.287.950">
    <property type="entry name" value="Methyl-accepting chemotaxis protein"/>
    <property type="match status" value="1"/>
</dbReference>
<evidence type="ECO:0000256" key="2">
    <source>
        <dbReference type="ARBA" id="ARBA00029447"/>
    </source>
</evidence>
<dbReference type="Pfam" id="PF00015">
    <property type="entry name" value="MCPsignal"/>
    <property type="match status" value="1"/>
</dbReference>
<evidence type="ECO:0000256" key="1">
    <source>
        <dbReference type="ARBA" id="ARBA00023224"/>
    </source>
</evidence>
<evidence type="ECO:0000259" key="5">
    <source>
        <dbReference type="PROSITE" id="PS50111"/>
    </source>
</evidence>
<comment type="similarity">
    <text evidence="2">Belongs to the methyl-accepting chemotaxis (MCP) protein family.</text>
</comment>
<dbReference type="Gene3D" id="6.10.340.10">
    <property type="match status" value="1"/>
</dbReference>